<dbReference type="EMBL" id="PFNG01000226">
    <property type="protein sequence ID" value="PIZ35748.1"/>
    <property type="molecule type" value="Genomic_DNA"/>
</dbReference>
<dbReference type="AlphaFoldDB" id="A0A2M7T5T3"/>
<keyword evidence="1" id="KW-0812">Transmembrane</keyword>
<feature type="transmembrane region" description="Helical" evidence="1">
    <location>
        <begin position="106"/>
        <end position="130"/>
    </location>
</feature>
<keyword evidence="1" id="KW-1133">Transmembrane helix</keyword>
<gene>
    <name evidence="2" type="ORF">COY37_09760</name>
</gene>
<sequence length="242" mass="26967">MFLRIIIDAYKLFDRRWLMIIAAGILSVGIADIISLVSAALLHLPTVAMMGPDGKPFSFNYSVFIDLLVFFVANVWLEGFVALIALSEIGGWTAKFFEMAYKTTSIYPRVLAANFVAQLIMYGSLVLAYAALSLNFIGFLFVIPAFLFAVWFSLVSPVIVVDRTRRIRDVLLRSRYLVHGYFFTVLLTMFIGLVPPLVTPDIQSGNLFFWPAMTFIHIATSIIVSLVTVATYLNLRAAKGAS</sequence>
<evidence type="ECO:0000313" key="3">
    <source>
        <dbReference type="Proteomes" id="UP000230956"/>
    </source>
</evidence>
<dbReference type="RefSeq" id="WP_286977393.1">
    <property type="nucleotide sequence ID" value="NZ_PFNG01000226.1"/>
</dbReference>
<feature type="transmembrane region" description="Helical" evidence="1">
    <location>
        <begin position="20"/>
        <end position="44"/>
    </location>
</feature>
<reference evidence="3" key="1">
    <citation type="submission" date="2017-09" db="EMBL/GenBank/DDBJ databases">
        <title>Depth-based differentiation of microbial function through sediment-hosted aquifers and enrichment of novel symbionts in the deep terrestrial subsurface.</title>
        <authorList>
            <person name="Probst A.J."/>
            <person name="Ladd B."/>
            <person name="Jarett J.K."/>
            <person name="Geller-Mcgrath D.E."/>
            <person name="Sieber C.M.K."/>
            <person name="Emerson J.B."/>
            <person name="Anantharaman K."/>
            <person name="Thomas B.C."/>
            <person name="Malmstrom R."/>
            <person name="Stieglmeier M."/>
            <person name="Klingl A."/>
            <person name="Woyke T."/>
            <person name="Ryan C.M."/>
            <person name="Banfield J.F."/>
        </authorList>
    </citation>
    <scope>NUCLEOTIDE SEQUENCE [LARGE SCALE GENOMIC DNA]</scope>
</reference>
<name>A0A2M7T5T3_9ACTN</name>
<feature type="non-terminal residue" evidence="2">
    <location>
        <position position="242"/>
    </location>
</feature>
<proteinExistence type="predicted"/>
<keyword evidence="1" id="KW-0472">Membrane</keyword>
<feature type="transmembrane region" description="Helical" evidence="1">
    <location>
        <begin position="176"/>
        <end position="195"/>
    </location>
</feature>
<evidence type="ECO:0000256" key="1">
    <source>
        <dbReference type="SAM" id="Phobius"/>
    </source>
</evidence>
<protein>
    <submittedName>
        <fullName evidence="2">Uncharacterized protein</fullName>
    </submittedName>
</protein>
<accession>A0A2M7T5T3</accession>
<evidence type="ECO:0000313" key="2">
    <source>
        <dbReference type="EMBL" id="PIZ35748.1"/>
    </source>
</evidence>
<feature type="transmembrane region" description="Helical" evidence="1">
    <location>
        <begin position="136"/>
        <end position="155"/>
    </location>
</feature>
<feature type="transmembrane region" description="Helical" evidence="1">
    <location>
        <begin position="64"/>
        <end position="86"/>
    </location>
</feature>
<organism evidence="2 3">
    <name type="scientific">Candidatus Aquicultor secundus</name>
    <dbReference type="NCBI Taxonomy" id="1973895"/>
    <lineage>
        <taxon>Bacteria</taxon>
        <taxon>Bacillati</taxon>
        <taxon>Actinomycetota</taxon>
        <taxon>Candidatus Aquicultoria</taxon>
        <taxon>Candidatus Aquicultorales</taxon>
        <taxon>Candidatus Aquicultoraceae</taxon>
        <taxon>Candidatus Aquicultor</taxon>
    </lineage>
</organism>
<dbReference type="Proteomes" id="UP000230956">
    <property type="component" value="Unassembled WGS sequence"/>
</dbReference>
<comment type="caution">
    <text evidence="2">The sequence shown here is derived from an EMBL/GenBank/DDBJ whole genome shotgun (WGS) entry which is preliminary data.</text>
</comment>
<feature type="transmembrane region" description="Helical" evidence="1">
    <location>
        <begin position="207"/>
        <end position="233"/>
    </location>
</feature>